<dbReference type="PROSITE" id="PS00715">
    <property type="entry name" value="SIGMA70_1"/>
    <property type="match status" value="1"/>
</dbReference>
<dbReference type="Gene3D" id="1.10.601.10">
    <property type="entry name" value="RNA Polymerase Primary Sigma Factor"/>
    <property type="match status" value="1"/>
</dbReference>
<dbReference type="PRINTS" id="PR00046">
    <property type="entry name" value="SIGMA70FCT"/>
</dbReference>
<sequence length="328" mass="37843">MTTMIASETQFESIPANPEVLSLQDSTRFYRYEIGQVDLLSADQVKQLAERIERAKAGTKAAARKQRGMVRLPRDAKETQATRDAEEAKRQLIEANLRLVLHIAKKYRGFGVDLMDLVQEGNIGLMHAVEKFDYRKGYRFSTYATWWIRQYVTRALVEQAHLIRVPLYKVEEIKRLGRVRRRLQQEQGLESEPTLEELAGQMEVSVQQVISLLSTHQETISLDMPRKGGEDDISLSEVLEDDPIYSPERVVISQTLQEHIRNLLEDLSQRERRVLQLRYGLEGNGEHSLSETGKKLGLSHEAVRQVEFRALRKLDDPCRSKRLQDFLS</sequence>
<evidence type="ECO:0000256" key="3">
    <source>
        <dbReference type="ARBA" id="ARBA00023125"/>
    </source>
</evidence>
<dbReference type="Gene3D" id="1.10.10.10">
    <property type="entry name" value="Winged helix-like DNA-binding domain superfamily/Winged helix DNA-binding domain"/>
    <property type="match status" value="2"/>
</dbReference>
<dbReference type="EMBL" id="BIFR01000002">
    <property type="protein sequence ID" value="GCE14576.1"/>
    <property type="molecule type" value="Genomic_DNA"/>
</dbReference>
<dbReference type="RefSeq" id="WP_126582133.1">
    <property type="nucleotide sequence ID" value="NZ_BIFR01000002.1"/>
</dbReference>
<dbReference type="InterPro" id="IPR000943">
    <property type="entry name" value="RNA_pol_sigma70"/>
</dbReference>
<keyword evidence="4 5" id="KW-0804">Transcription</keyword>
<dbReference type="SUPFAM" id="SSF88659">
    <property type="entry name" value="Sigma3 and sigma4 domains of RNA polymerase sigma factors"/>
    <property type="match status" value="2"/>
</dbReference>
<keyword evidence="2 5" id="KW-0731">Sigma factor</keyword>
<evidence type="ECO:0000259" key="7">
    <source>
        <dbReference type="PROSITE" id="PS00716"/>
    </source>
</evidence>
<dbReference type="InterPro" id="IPR050239">
    <property type="entry name" value="Sigma-70_RNA_pol_init_factors"/>
</dbReference>
<name>A0A402A6B8_9CHLR</name>
<dbReference type="InterPro" id="IPR007624">
    <property type="entry name" value="RNA_pol_sigma70_r3"/>
</dbReference>
<keyword evidence="9" id="KW-1185">Reference proteome</keyword>
<evidence type="ECO:0000256" key="1">
    <source>
        <dbReference type="ARBA" id="ARBA00023015"/>
    </source>
</evidence>
<feature type="domain" description="RNA polymerase sigma-70" evidence="6">
    <location>
        <begin position="116"/>
        <end position="129"/>
    </location>
</feature>
<evidence type="ECO:0000259" key="6">
    <source>
        <dbReference type="PROSITE" id="PS00715"/>
    </source>
</evidence>
<dbReference type="AlphaFoldDB" id="A0A402A6B8"/>
<dbReference type="CDD" id="cd06171">
    <property type="entry name" value="Sigma70_r4"/>
    <property type="match status" value="1"/>
</dbReference>
<dbReference type="GO" id="GO:0016987">
    <property type="term" value="F:sigma factor activity"/>
    <property type="evidence" value="ECO:0007669"/>
    <property type="project" value="UniProtKB-KW"/>
</dbReference>
<dbReference type="GO" id="GO:0003677">
    <property type="term" value="F:DNA binding"/>
    <property type="evidence" value="ECO:0007669"/>
    <property type="project" value="UniProtKB-KW"/>
</dbReference>
<dbReference type="InterPro" id="IPR014284">
    <property type="entry name" value="RNA_pol_sigma-70_dom"/>
</dbReference>
<dbReference type="Proteomes" id="UP000287352">
    <property type="component" value="Unassembled WGS sequence"/>
</dbReference>
<evidence type="ECO:0000313" key="9">
    <source>
        <dbReference type="Proteomes" id="UP000287352"/>
    </source>
</evidence>
<comment type="function">
    <text evidence="5">Sigma factors are initiation factors that promote the attachment of RNA polymerase to specific initiation sites and are then released.</text>
</comment>
<dbReference type="OrthoDB" id="147018at2"/>
<comment type="caution">
    <text evidence="8">The sequence shown here is derived from an EMBL/GenBank/DDBJ whole genome shotgun (WGS) entry which is preliminary data.</text>
</comment>
<dbReference type="Pfam" id="PF04545">
    <property type="entry name" value="Sigma70_r4"/>
    <property type="match status" value="1"/>
</dbReference>
<dbReference type="GO" id="GO:0006352">
    <property type="term" value="P:DNA-templated transcription initiation"/>
    <property type="evidence" value="ECO:0007669"/>
    <property type="project" value="InterPro"/>
</dbReference>
<organism evidence="8 9">
    <name type="scientific">Tengunoibacter tsumagoiensis</name>
    <dbReference type="NCBI Taxonomy" id="2014871"/>
    <lineage>
        <taxon>Bacteria</taxon>
        <taxon>Bacillati</taxon>
        <taxon>Chloroflexota</taxon>
        <taxon>Ktedonobacteria</taxon>
        <taxon>Ktedonobacterales</taxon>
        <taxon>Dictyobacteraceae</taxon>
        <taxon>Tengunoibacter</taxon>
    </lineage>
</organism>
<accession>A0A402A6B8</accession>
<keyword evidence="1 5" id="KW-0805">Transcription regulation</keyword>
<proteinExistence type="inferred from homology"/>
<dbReference type="InterPro" id="IPR007630">
    <property type="entry name" value="RNA_pol_sigma70_r4"/>
</dbReference>
<feature type="domain" description="RNA polymerase sigma-70" evidence="7">
    <location>
        <begin position="288"/>
        <end position="314"/>
    </location>
</feature>
<reference evidence="9" key="1">
    <citation type="submission" date="2018-12" db="EMBL/GenBank/DDBJ databases">
        <title>Tengunoibacter tsumagoiensis gen. nov., sp. nov., Dictyobacter kobayashii sp. nov., D. alpinus sp. nov., and D. joshuensis sp. nov. and description of Dictyobacteraceae fam. nov. within the order Ktedonobacterales isolated from Tengu-no-mugimeshi.</title>
        <authorList>
            <person name="Wang C.M."/>
            <person name="Zheng Y."/>
            <person name="Sakai Y."/>
            <person name="Toyoda A."/>
            <person name="Minakuchi Y."/>
            <person name="Abe K."/>
            <person name="Yokota A."/>
            <person name="Yabe S."/>
        </authorList>
    </citation>
    <scope>NUCLEOTIDE SEQUENCE [LARGE SCALE GENOMIC DNA]</scope>
    <source>
        <strain evidence="9">Uno3</strain>
    </source>
</reference>
<dbReference type="InterPro" id="IPR007627">
    <property type="entry name" value="RNA_pol_sigma70_r2"/>
</dbReference>
<dbReference type="InterPro" id="IPR036388">
    <property type="entry name" value="WH-like_DNA-bd_sf"/>
</dbReference>
<dbReference type="Pfam" id="PF04539">
    <property type="entry name" value="Sigma70_r3"/>
    <property type="match status" value="1"/>
</dbReference>
<evidence type="ECO:0000313" key="8">
    <source>
        <dbReference type="EMBL" id="GCE14576.1"/>
    </source>
</evidence>
<dbReference type="SUPFAM" id="SSF88946">
    <property type="entry name" value="Sigma2 domain of RNA polymerase sigma factors"/>
    <property type="match status" value="1"/>
</dbReference>
<dbReference type="NCBIfam" id="TIGR02937">
    <property type="entry name" value="sigma70-ECF"/>
    <property type="match status" value="1"/>
</dbReference>
<gene>
    <name evidence="8" type="ORF">KTT_44350</name>
</gene>
<comment type="similarity">
    <text evidence="5">Belongs to the sigma-70 factor family.</text>
</comment>
<protein>
    <recommendedName>
        <fullName evidence="5">RNA polymerase sigma factor</fullName>
    </recommendedName>
</protein>
<evidence type="ECO:0000256" key="4">
    <source>
        <dbReference type="ARBA" id="ARBA00023163"/>
    </source>
</evidence>
<dbReference type="PROSITE" id="PS00716">
    <property type="entry name" value="SIGMA70_2"/>
    <property type="match status" value="1"/>
</dbReference>
<keyword evidence="3 5" id="KW-0238">DNA-binding</keyword>
<dbReference type="InterPro" id="IPR013324">
    <property type="entry name" value="RNA_pol_sigma_r3/r4-like"/>
</dbReference>
<dbReference type="Pfam" id="PF04542">
    <property type="entry name" value="Sigma70_r2"/>
    <property type="match status" value="1"/>
</dbReference>
<evidence type="ECO:0000256" key="5">
    <source>
        <dbReference type="RuleBase" id="RU362124"/>
    </source>
</evidence>
<dbReference type="InterPro" id="IPR013325">
    <property type="entry name" value="RNA_pol_sigma_r2"/>
</dbReference>
<evidence type="ECO:0000256" key="2">
    <source>
        <dbReference type="ARBA" id="ARBA00023082"/>
    </source>
</evidence>
<dbReference type="PANTHER" id="PTHR30603:SF60">
    <property type="entry name" value="RNA POLYMERASE SIGMA FACTOR RPOD"/>
    <property type="match status" value="1"/>
</dbReference>
<dbReference type="PANTHER" id="PTHR30603">
    <property type="entry name" value="RNA POLYMERASE SIGMA FACTOR RPO"/>
    <property type="match status" value="1"/>
</dbReference>